<dbReference type="AlphaFoldDB" id="A0A1S8X0V1"/>
<protein>
    <submittedName>
        <fullName evidence="1">Uncharacterized protein</fullName>
    </submittedName>
</protein>
<organism evidence="1 2">
    <name type="scientific">Opisthorchis viverrini</name>
    <name type="common">Southeast Asian liver fluke</name>
    <dbReference type="NCBI Taxonomy" id="6198"/>
    <lineage>
        <taxon>Eukaryota</taxon>
        <taxon>Metazoa</taxon>
        <taxon>Spiralia</taxon>
        <taxon>Lophotrochozoa</taxon>
        <taxon>Platyhelminthes</taxon>
        <taxon>Trematoda</taxon>
        <taxon>Digenea</taxon>
        <taxon>Opisthorchiida</taxon>
        <taxon>Opisthorchiata</taxon>
        <taxon>Opisthorchiidae</taxon>
        <taxon>Opisthorchis</taxon>
    </lineage>
</organism>
<evidence type="ECO:0000313" key="1">
    <source>
        <dbReference type="EMBL" id="OON20359.1"/>
    </source>
</evidence>
<dbReference type="EMBL" id="KV892690">
    <property type="protein sequence ID" value="OON20359.1"/>
    <property type="molecule type" value="Genomic_DNA"/>
</dbReference>
<evidence type="ECO:0000313" key="2">
    <source>
        <dbReference type="Proteomes" id="UP000243686"/>
    </source>
</evidence>
<reference evidence="1 2" key="1">
    <citation type="submission" date="2015-03" db="EMBL/GenBank/DDBJ databases">
        <title>Draft genome of the nematode, Opisthorchis viverrini.</title>
        <authorList>
            <person name="Mitreva M."/>
        </authorList>
    </citation>
    <scope>NUCLEOTIDE SEQUENCE [LARGE SCALE GENOMIC DNA]</scope>
    <source>
        <strain evidence="1">Khon Kaen</strain>
    </source>
</reference>
<accession>A0A1S8X0V1</accession>
<gene>
    <name evidence="1" type="ORF">X801_03764</name>
</gene>
<dbReference type="Proteomes" id="UP000243686">
    <property type="component" value="Unassembled WGS sequence"/>
</dbReference>
<sequence>MSTFSRLLFVNTIPHVSISSHSFVDRTQTLFVYTTSTTEFCCRDVKDHHGEDEVFVCVQVKSNQPEFTEQRTDQQQTNRLRFFVPKLVFALQADGVPIRVHMNIHTHKVNSVTIKFTTVDVKV</sequence>
<name>A0A1S8X0V1_OPIVI</name>
<keyword evidence="2" id="KW-1185">Reference proteome</keyword>
<proteinExistence type="predicted"/>